<accession>A0ACB9PXV8</accession>
<gene>
    <name evidence="1" type="ORF">L6164_002499</name>
</gene>
<protein>
    <submittedName>
        <fullName evidence="1">Uncharacterized protein</fullName>
    </submittedName>
</protein>
<sequence>MENLGLDRRKAIKELIRGHKFASQLREAINQSSKESGVGDHSAVTIPFAEDLLGKVLRSFTNTLLILDNNNKNYESEVVSQLQIGDTSSWKPTQSEDSQESCKSSSIIKERRGCYKRRRTSQTWEKESEAPIEDGHQWRKYGQKVILHAKHPRNYYRCTHKPDQHCQATKQVQKIHDDPPLYRTTYYGTHTCRNLLNPEIILDYGCGSGRLISFDNKLPTKQDVPFFSSSNSVKKECKEEEIQDHHWSHHQYQSSLCHDDYLISDELAFDSCGHLSLSSPLESHYSDVISEVLCDSVELDSFEPFK</sequence>
<reference evidence="1 2" key="1">
    <citation type="journal article" date="2022" name="DNA Res.">
        <title>Chromosomal-level genome assembly of the orchid tree Bauhinia variegata (Leguminosae; Cercidoideae) supports the allotetraploid origin hypothesis of Bauhinia.</title>
        <authorList>
            <person name="Zhong Y."/>
            <person name="Chen Y."/>
            <person name="Zheng D."/>
            <person name="Pang J."/>
            <person name="Liu Y."/>
            <person name="Luo S."/>
            <person name="Meng S."/>
            <person name="Qian L."/>
            <person name="Wei D."/>
            <person name="Dai S."/>
            <person name="Zhou R."/>
        </authorList>
    </citation>
    <scope>NUCLEOTIDE SEQUENCE [LARGE SCALE GENOMIC DNA]</scope>
    <source>
        <strain evidence="1">BV-YZ2020</strain>
    </source>
</reference>
<comment type="caution">
    <text evidence="1">The sequence shown here is derived from an EMBL/GenBank/DDBJ whole genome shotgun (WGS) entry which is preliminary data.</text>
</comment>
<dbReference type="EMBL" id="CM039427">
    <property type="protein sequence ID" value="KAI4353560.1"/>
    <property type="molecule type" value="Genomic_DNA"/>
</dbReference>
<evidence type="ECO:0000313" key="1">
    <source>
        <dbReference type="EMBL" id="KAI4353560.1"/>
    </source>
</evidence>
<proteinExistence type="predicted"/>
<name>A0ACB9PXV8_BAUVA</name>
<dbReference type="Proteomes" id="UP000828941">
    <property type="component" value="Chromosome 2"/>
</dbReference>
<organism evidence="1 2">
    <name type="scientific">Bauhinia variegata</name>
    <name type="common">Purple orchid tree</name>
    <name type="synonym">Phanera variegata</name>
    <dbReference type="NCBI Taxonomy" id="167791"/>
    <lineage>
        <taxon>Eukaryota</taxon>
        <taxon>Viridiplantae</taxon>
        <taxon>Streptophyta</taxon>
        <taxon>Embryophyta</taxon>
        <taxon>Tracheophyta</taxon>
        <taxon>Spermatophyta</taxon>
        <taxon>Magnoliopsida</taxon>
        <taxon>eudicotyledons</taxon>
        <taxon>Gunneridae</taxon>
        <taxon>Pentapetalae</taxon>
        <taxon>rosids</taxon>
        <taxon>fabids</taxon>
        <taxon>Fabales</taxon>
        <taxon>Fabaceae</taxon>
        <taxon>Cercidoideae</taxon>
        <taxon>Cercideae</taxon>
        <taxon>Bauhiniinae</taxon>
        <taxon>Bauhinia</taxon>
    </lineage>
</organism>
<keyword evidence="2" id="KW-1185">Reference proteome</keyword>
<evidence type="ECO:0000313" key="2">
    <source>
        <dbReference type="Proteomes" id="UP000828941"/>
    </source>
</evidence>